<accession>A0A212RDN3</accession>
<gene>
    <name evidence="1" type="ORF">SAMN02746019_00012250</name>
</gene>
<dbReference type="InterPro" id="IPR036249">
    <property type="entry name" value="Thioredoxin-like_sf"/>
</dbReference>
<dbReference type="EMBL" id="FYEK01000044">
    <property type="protein sequence ID" value="SNB70413.1"/>
    <property type="molecule type" value="Genomic_DNA"/>
</dbReference>
<dbReference type="SUPFAM" id="SSF52833">
    <property type="entry name" value="Thioredoxin-like"/>
    <property type="match status" value="1"/>
</dbReference>
<evidence type="ECO:0000313" key="1">
    <source>
        <dbReference type="EMBL" id="SNB70413.1"/>
    </source>
</evidence>
<proteinExistence type="predicted"/>
<reference evidence="2" key="1">
    <citation type="submission" date="2017-06" db="EMBL/GenBank/DDBJ databases">
        <authorList>
            <person name="Varghese N."/>
            <person name="Submissions S."/>
        </authorList>
    </citation>
    <scope>NUCLEOTIDE SEQUENCE [LARGE SCALE GENOMIC DNA]</scope>
    <source>
        <strain evidence="2">JAD2</strain>
    </source>
</reference>
<dbReference type="RefSeq" id="WP_088571878.1">
    <property type="nucleotide sequence ID" value="NZ_FYEK01000044.1"/>
</dbReference>
<dbReference type="InParanoid" id="A0A212RDN3"/>
<name>A0A212RDN3_9CHLR</name>
<dbReference type="AlphaFoldDB" id="A0A212RDN3"/>
<dbReference type="Proteomes" id="UP000197025">
    <property type="component" value="Unassembled WGS sequence"/>
</dbReference>
<protein>
    <submittedName>
        <fullName evidence="1">Uncharacterized protein</fullName>
    </submittedName>
</protein>
<organism evidence="1 2">
    <name type="scientific">Thermoflexus hugenholtzii JAD2</name>
    <dbReference type="NCBI Taxonomy" id="877466"/>
    <lineage>
        <taxon>Bacteria</taxon>
        <taxon>Bacillati</taxon>
        <taxon>Chloroflexota</taxon>
        <taxon>Thermoflexia</taxon>
        <taxon>Thermoflexales</taxon>
        <taxon>Thermoflexaceae</taxon>
        <taxon>Thermoflexus</taxon>
    </lineage>
</organism>
<keyword evidence="2" id="KW-1185">Reference proteome</keyword>
<sequence>MLYVEALSPAGRAFGQRWGLRLTPSLALFDAQGRLVHIWTGVTMIPGVEELERQLREPGAPP</sequence>
<evidence type="ECO:0000313" key="2">
    <source>
        <dbReference type="Proteomes" id="UP000197025"/>
    </source>
</evidence>